<dbReference type="HOGENOM" id="CLU_1966974_0_0_9"/>
<reference evidence="2" key="1">
    <citation type="journal article" date="2012" name="J. Bacteriol.">
        <title>Complete genome sequences of Desulfosporosinus orientis DSM765T, Desulfosporosinus youngiae DSM17734T, Desulfosporosinus meridiei DSM13257T, and Desulfosporosinus acidiphilus DSM22704T.</title>
        <authorList>
            <person name="Pester M."/>
            <person name="Brambilla E."/>
            <person name="Alazard D."/>
            <person name="Rattei T."/>
            <person name="Weinmaier T."/>
            <person name="Han J."/>
            <person name="Lucas S."/>
            <person name="Lapidus A."/>
            <person name="Cheng J.F."/>
            <person name="Goodwin L."/>
            <person name="Pitluck S."/>
            <person name="Peters L."/>
            <person name="Ovchinnikova G."/>
            <person name="Teshima H."/>
            <person name="Detter J.C."/>
            <person name="Han C.S."/>
            <person name="Tapia R."/>
            <person name="Land M.L."/>
            <person name="Hauser L."/>
            <person name="Kyrpides N.C."/>
            <person name="Ivanova N.N."/>
            <person name="Pagani I."/>
            <person name="Huntmann M."/>
            <person name="Wei C.L."/>
            <person name="Davenport K.W."/>
            <person name="Daligault H."/>
            <person name="Chain P.S."/>
            <person name="Chen A."/>
            <person name="Mavromatis K."/>
            <person name="Markowitz V."/>
            <person name="Szeto E."/>
            <person name="Mikhailova N."/>
            <person name="Pati A."/>
            <person name="Wagner M."/>
            <person name="Woyke T."/>
            <person name="Ollivier B."/>
            <person name="Klenk H.P."/>
            <person name="Spring S."/>
            <person name="Loy A."/>
        </authorList>
    </citation>
    <scope>NUCLEOTIDE SEQUENCE [LARGE SCALE GENOMIC DNA]</scope>
    <source>
        <strain evidence="2">DSM 22704 / JCM 16185 / SJ4</strain>
    </source>
</reference>
<evidence type="ECO:0000313" key="2">
    <source>
        <dbReference type="Proteomes" id="UP000002892"/>
    </source>
</evidence>
<protein>
    <submittedName>
        <fullName evidence="1">Uncharacterized protein</fullName>
    </submittedName>
</protein>
<dbReference type="KEGG" id="dai:Desaci_4796"/>
<organism evidence="1 2">
    <name type="scientific">Desulfosporosinus acidiphilus (strain DSM 22704 / JCM 16185 / SJ4)</name>
    <dbReference type="NCBI Taxonomy" id="646529"/>
    <lineage>
        <taxon>Bacteria</taxon>
        <taxon>Bacillati</taxon>
        <taxon>Bacillota</taxon>
        <taxon>Clostridia</taxon>
        <taxon>Eubacteriales</taxon>
        <taxon>Desulfitobacteriaceae</taxon>
        <taxon>Desulfosporosinus</taxon>
    </lineage>
</organism>
<evidence type="ECO:0000313" key="1">
    <source>
        <dbReference type="EMBL" id="AFM43620.1"/>
    </source>
</evidence>
<accession>I4DCU6</accession>
<geneLocation type="plasmid" evidence="1 2">
    <name>pDESACI.01</name>
</geneLocation>
<proteinExistence type="predicted"/>
<gene>
    <name evidence="1" type="ordered locus">Desaci_4796</name>
</gene>
<dbReference type="Proteomes" id="UP000002892">
    <property type="component" value="Plasmid pDESACI.01"/>
</dbReference>
<dbReference type="AlphaFoldDB" id="I4DCU6"/>
<dbReference type="EMBL" id="CP003640">
    <property type="protein sequence ID" value="AFM43620.1"/>
    <property type="molecule type" value="Genomic_DNA"/>
</dbReference>
<keyword evidence="2" id="KW-1185">Reference proteome</keyword>
<sequence>MDDYGQFALLCDATHPVQLQAFLDIRFKWYSLSLLKESKKQAFQYHGGLLLLDNLPETVYKNAQDLASLSYHWLIMDSKHTPERLSEVAQRAGTLLHFFKYPFQTKYWSREFLDEVARAITLQQPTQ</sequence>
<keyword evidence="1" id="KW-0614">Plasmid</keyword>
<name>I4DCU6_DESAJ</name>